<comment type="caution">
    <text evidence="3">The sequence shown here is derived from an EMBL/GenBank/DDBJ whole genome shotgun (WGS) entry which is preliminary data.</text>
</comment>
<keyword evidence="2" id="KW-0732">Signal</keyword>
<reference evidence="3 4" key="1">
    <citation type="submission" date="2021-04" db="EMBL/GenBank/DDBJ databases">
        <authorList>
            <person name="Ivanova A."/>
        </authorList>
    </citation>
    <scope>NUCLEOTIDE SEQUENCE [LARGE SCALE GENOMIC DNA]</scope>
    <source>
        <strain evidence="3 4">G18</strain>
    </source>
</reference>
<gene>
    <name evidence="3" type="ORF">J8F10_33475</name>
</gene>
<evidence type="ECO:0000256" key="2">
    <source>
        <dbReference type="SAM" id="SignalP"/>
    </source>
</evidence>
<feature type="region of interest" description="Disordered" evidence="1">
    <location>
        <begin position="115"/>
        <end position="181"/>
    </location>
</feature>
<dbReference type="RefSeq" id="WP_210661256.1">
    <property type="nucleotide sequence ID" value="NZ_JAGKQQ010000001.1"/>
</dbReference>
<evidence type="ECO:0008006" key="5">
    <source>
        <dbReference type="Google" id="ProtNLM"/>
    </source>
</evidence>
<dbReference type="Proteomes" id="UP000676565">
    <property type="component" value="Unassembled WGS sequence"/>
</dbReference>
<name>A0ABS5C2F1_9BACT</name>
<sequence>MRKSRAITLTVLGGLTLSGCCLASLGCGKSEQHDASAEPSEPVDNNWYDEHGNAVPEKWKTDGNGNRVLDAEGRPIPEPSVPYDRHHRPWVWSNGSWIPLILMSRAGPGVPYNTPMRSHSSSSSSWFSGGSGYRSTSTTTTYRSGTGTGSHSVAPSAPAGSSISRGGFGSTGSSPSSSSSS</sequence>
<accession>A0ABS5C2F1</accession>
<keyword evidence="4" id="KW-1185">Reference proteome</keyword>
<evidence type="ECO:0000313" key="3">
    <source>
        <dbReference type="EMBL" id="MBP3960164.1"/>
    </source>
</evidence>
<organism evidence="3 4">
    <name type="scientific">Gemmata palustris</name>
    <dbReference type="NCBI Taxonomy" id="2822762"/>
    <lineage>
        <taxon>Bacteria</taxon>
        <taxon>Pseudomonadati</taxon>
        <taxon>Planctomycetota</taxon>
        <taxon>Planctomycetia</taxon>
        <taxon>Gemmatales</taxon>
        <taxon>Gemmataceae</taxon>
        <taxon>Gemmata</taxon>
    </lineage>
</organism>
<feature type="compositionally biased region" description="Low complexity" evidence="1">
    <location>
        <begin position="160"/>
        <end position="181"/>
    </location>
</feature>
<proteinExistence type="predicted"/>
<feature type="signal peptide" evidence="2">
    <location>
        <begin position="1"/>
        <end position="23"/>
    </location>
</feature>
<evidence type="ECO:0000256" key="1">
    <source>
        <dbReference type="SAM" id="MobiDB-lite"/>
    </source>
</evidence>
<protein>
    <recommendedName>
        <fullName evidence="5">TIGR03000 domain-containing protein</fullName>
    </recommendedName>
</protein>
<evidence type="ECO:0000313" key="4">
    <source>
        <dbReference type="Proteomes" id="UP000676565"/>
    </source>
</evidence>
<feature type="chain" id="PRO_5045171139" description="TIGR03000 domain-containing protein" evidence="2">
    <location>
        <begin position="24"/>
        <end position="181"/>
    </location>
</feature>
<dbReference type="EMBL" id="JAGKQQ010000001">
    <property type="protein sequence ID" value="MBP3960164.1"/>
    <property type="molecule type" value="Genomic_DNA"/>
</dbReference>
<feature type="compositionally biased region" description="Low complexity" evidence="1">
    <location>
        <begin position="118"/>
        <end position="145"/>
    </location>
</feature>
<dbReference type="PROSITE" id="PS51257">
    <property type="entry name" value="PROKAR_LIPOPROTEIN"/>
    <property type="match status" value="1"/>
</dbReference>